<evidence type="ECO:0000313" key="2">
    <source>
        <dbReference type="Proteomes" id="UP000604381"/>
    </source>
</evidence>
<proteinExistence type="predicted"/>
<gene>
    <name evidence="1" type="ORF">ISN26_02250</name>
</gene>
<dbReference type="AlphaFoldDB" id="A0A930UBK5"/>
<dbReference type="Proteomes" id="UP000604381">
    <property type="component" value="Unassembled WGS sequence"/>
</dbReference>
<accession>A0A930UBK5</accession>
<protein>
    <submittedName>
        <fullName evidence="1">Uncharacterized protein</fullName>
    </submittedName>
</protein>
<name>A0A930UBK5_9GAMM</name>
<organism evidence="1 2">
    <name type="scientific">Candidatus Amphirhobacter heronislandensis</name>
    <dbReference type="NCBI Taxonomy" id="1732024"/>
    <lineage>
        <taxon>Bacteria</taxon>
        <taxon>Pseudomonadati</taxon>
        <taxon>Pseudomonadota</taxon>
        <taxon>Gammaproteobacteria</taxon>
        <taxon>Candidatus Tethybacterales</taxon>
        <taxon>Candidatus Tethybacteraceae</taxon>
        <taxon>Candidatus Amphirhobacter</taxon>
    </lineage>
</organism>
<sequence length="128" mass="14769">MDEMNNSTSHAFFSWADGKGMKLAQSFIARLKNKDDSFVNLSIKSVAAETFAYHDEDASRIRKSEVMIHIQLRKPCAHAEAERHFKKLIEDMELAGFSPRFSSKELYRSDIDTTDYLLSFVKRDTIEL</sequence>
<comment type="caution">
    <text evidence="1">The sequence shown here is derived from an EMBL/GenBank/DDBJ whole genome shotgun (WGS) entry which is preliminary data.</text>
</comment>
<evidence type="ECO:0000313" key="1">
    <source>
        <dbReference type="EMBL" id="MBF2734900.1"/>
    </source>
</evidence>
<reference evidence="1" key="1">
    <citation type="submission" date="2020-10" db="EMBL/GenBank/DDBJ databases">
        <title>An improved Amphimedon queenslandica hologenome assembly reveals how three proteobacterial symbionts can extend the metabolic phenotypic of their marine sponge host.</title>
        <authorList>
            <person name="Degnan B."/>
            <person name="Degnan S."/>
            <person name="Xiang X."/>
        </authorList>
    </citation>
    <scope>NUCLEOTIDE SEQUENCE</scope>
    <source>
        <strain evidence="1">AqS2</strain>
    </source>
</reference>
<dbReference type="EMBL" id="JADHEI010000028">
    <property type="protein sequence ID" value="MBF2734900.1"/>
    <property type="molecule type" value="Genomic_DNA"/>
</dbReference>
<keyword evidence="2" id="KW-1185">Reference proteome</keyword>